<dbReference type="GO" id="GO:0005783">
    <property type="term" value="C:endoplasmic reticulum"/>
    <property type="evidence" value="ECO:0007669"/>
    <property type="project" value="TreeGrafter"/>
</dbReference>
<evidence type="ECO:0000256" key="1">
    <source>
        <dbReference type="ARBA" id="ARBA00004555"/>
    </source>
</evidence>
<dbReference type="PANTHER" id="PTHR10013:SF0">
    <property type="entry name" value="GENERAL VESICULAR TRANSPORT FACTOR P115"/>
    <property type="match status" value="1"/>
</dbReference>
<dbReference type="GO" id="GO:0048211">
    <property type="term" value="P:Golgi vesicle docking"/>
    <property type="evidence" value="ECO:0007669"/>
    <property type="project" value="TreeGrafter"/>
</dbReference>
<dbReference type="InterPro" id="IPR006953">
    <property type="entry name" value="Vesicle_Uso1_P115_head"/>
</dbReference>
<sequence>MQAVISRVHKIVATPESAAPQQASTQCTTSLPFGEEEQVQLLVYGDNEESEPAPRNVAPTHCEPQPSLAPENEQIVIQLQFATLLTERKSAVTSLQQLLHEYQNQNQYQSDLVQLGQRVLPILLYALTSDPRDTDLMETILEVIPQFIHLKPALASIILQPLYRAPESSTTSFSDRLIAAAAAASGDSTPSQPSSWAASHPTTPSGIALLLELLQDSSSWIRGPALNILKLVQEHQSEAFLAVLLDCQEGLRKLLEMTQETREDIRYLVLQLLVKLTDGASFVQQFIAFEDGFHRFFSIITSELGTFDETEDENRSISSPVVSDCLEIIRNVIRENTLTQKLLFQTRYLETILPELLCPKRMDTMENSPRAKMHQKRSQLLSLQTLRFLVSDVYEGIPLSKLDEMQSREREKKHQLRTSIQQAIGTSSRLMAAIGEVAIDKNWAEDERMGMENQLQAIDLLGQITGQNESLQLGIVHLYTFRSKKSVLAGIVSLELEEEDAVSAAATGFLDTLCENMDVRLGILQHIYTIPPSVEPMETFDAEGPGRMLLEGIMLACRRNVQVLSLEKDTIVAWKAIHRFLALILGHYDCKRVALRITIEESASSIRLFSQCLRIISSESALTNFRLHFAMLKLLVLWSIECPDAVHEILCSVSNVSMLVENVARRWNLPEQLRLQLQSLSACLLGCCLEYTDGAAVSRKELLTLLTHRIGLEAFTDCLKAIKSYFHASRSFGPGSSGWEALEQWEASGQESVLLVCAQMDNVSANRIGGLVDKVVGRMLRVFLDPCEDEVSNENHVVQPYRELIGMQDKEICQLKARILELERRNAHRRDDTNDVCEQMNQTHRMILEDLTSALWNRTTFMQPYKHIAHPVELNQESESNKEKENDLAIMVASLSIQCKTFAENLEGAKGLEAVQNALEVSIERGADANTFHVLDDAYT</sequence>
<evidence type="ECO:0000256" key="2">
    <source>
        <dbReference type="ARBA" id="ARBA00023034"/>
    </source>
</evidence>
<dbReference type="GO" id="GO:0006888">
    <property type="term" value="P:endoplasmic reticulum to Golgi vesicle-mediated transport"/>
    <property type="evidence" value="ECO:0007669"/>
    <property type="project" value="TreeGrafter"/>
</dbReference>
<dbReference type="InterPro" id="IPR011989">
    <property type="entry name" value="ARM-like"/>
</dbReference>
<protein>
    <submittedName>
        <fullName evidence="5">Uncharacterized protein AlNc14C52G4055</fullName>
    </submittedName>
</protein>
<dbReference type="SUPFAM" id="SSF48371">
    <property type="entry name" value="ARM repeat"/>
    <property type="match status" value="1"/>
</dbReference>
<dbReference type="HOGENOM" id="CLU_312262_0_0_1"/>
<dbReference type="GO" id="GO:0048280">
    <property type="term" value="P:vesicle fusion with Golgi apparatus"/>
    <property type="evidence" value="ECO:0007669"/>
    <property type="project" value="InterPro"/>
</dbReference>
<dbReference type="AlphaFoldDB" id="F0WBL0"/>
<proteinExistence type="predicted"/>
<organism evidence="5">
    <name type="scientific">Albugo laibachii Nc14</name>
    <dbReference type="NCBI Taxonomy" id="890382"/>
    <lineage>
        <taxon>Eukaryota</taxon>
        <taxon>Sar</taxon>
        <taxon>Stramenopiles</taxon>
        <taxon>Oomycota</taxon>
        <taxon>Peronosporomycetes</taxon>
        <taxon>Albuginales</taxon>
        <taxon>Albuginaceae</taxon>
        <taxon>Albugo</taxon>
    </lineage>
</organism>
<evidence type="ECO:0000256" key="3">
    <source>
        <dbReference type="ARBA" id="ARBA00023054"/>
    </source>
</evidence>
<dbReference type="GO" id="GO:0012507">
    <property type="term" value="C:ER to Golgi transport vesicle membrane"/>
    <property type="evidence" value="ECO:0007669"/>
    <property type="project" value="TreeGrafter"/>
</dbReference>
<dbReference type="EMBL" id="FR824097">
    <property type="protein sequence ID" value="CCA18537.1"/>
    <property type="molecule type" value="Genomic_DNA"/>
</dbReference>
<comment type="subcellular location">
    <subcellularLocation>
        <location evidence="1">Golgi apparatus</location>
    </subcellularLocation>
</comment>
<name>F0WBL0_9STRA</name>
<feature type="domain" description="Vesicle tethering protein Uso1/P115-like head" evidence="4">
    <location>
        <begin position="513"/>
        <end position="724"/>
    </location>
</feature>
<dbReference type="GO" id="GO:0000139">
    <property type="term" value="C:Golgi membrane"/>
    <property type="evidence" value="ECO:0007669"/>
    <property type="project" value="InterPro"/>
</dbReference>
<reference evidence="5" key="1">
    <citation type="journal article" date="2011" name="PLoS Biol.">
        <title>Gene gain and loss during evolution of obligate parasitism in the white rust pathogen of Arabidopsis thaliana.</title>
        <authorList>
            <person name="Kemen E."/>
            <person name="Gardiner A."/>
            <person name="Schultz-Larsen T."/>
            <person name="Kemen A.C."/>
            <person name="Balmuth A.L."/>
            <person name="Robert-Seilaniantz A."/>
            <person name="Bailey K."/>
            <person name="Holub E."/>
            <person name="Studholme D.J."/>
            <person name="Maclean D."/>
            <person name="Jones J.D."/>
        </authorList>
    </citation>
    <scope>NUCLEOTIDE SEQUENCE</scope>
</reference>
<keyword evidence="3" id="KW-0175">Coiled coil</keyword>
<dbReference type="GO" id="GO:0005795">
    <property type="term" value="C:Golgi stack"/>
    <property type="evidence" value="ECO:0007669"/>
    <property type="project" value="TreeGrafter"/>
</dbReference>
<dbReference type="PANTHER" id="PTHR10013">
    <property type="entry name" value="GENERAL VESICULAR TRANSPORT FACTOR P115"/>
    <property type="match status" value="1"/>
</dbReference>
<dbReference type="GO" id="GO:0006886">
    <property type="term" value="P:intracellular protein transport"/>
    <property type="evidence" value="ECO:0007669"/>
    <property type="project" value="InterPro"/>
</dbReference>
<dbReference type="InterPro" id="IPR016024">
    <property type="entry name" value="ARM-type_fold"/>
</dbReference>
<keyword evidence="2" id="KW-0333">Golgi apparatus</keyword>
<reference evidence="5" key="2">
    <citation type="submission" date="2011-02" db="EMBL/GenBank/DDBJ databases">
        <authorList>
            <person name="MacLean D."/>
        </authorList>
    </citation>
    <scope>NUCLEOTIDE SEQUENCE</scope>
</reference>
<dbReference type="InterPro" id="IPR024095">
    <property type="entry name" value="Vesicle_P115"/>
</dbReference>
<evidence type="ECO:0000259" key="4">
    <source>
        <dbReference type="Pfam" id="PF04869"/>
    </source>
</evidence>
<gene>
    <name evidence="5" type="primary">AlNc14C52G4055</name>
    <name evidence="5" type="ORF">ALNC14_046800</name>
</gene>
<evidence type="ECO:0000313" key="5">
    <source>
        <dbReference type="EMBL" id="CCA18537.1"/>
    </source>
</evidence>
<dbReference type="Pfam" id="PF04869">
    <property type="entry name" value="Uso1_p115_head"/>
    <property type="match status" value="1"/>
</dbReference>
<dbReference type="Gene3D" id="1.25.10.10">
    <property type="entry name" value="Leucine-rich Repeat Variant"/>
    <property type="match status" value="1"/>
</dbReference>
<accession>F0WBL0</accession>